<dbReference type="RefSeq" id="WP_233925937.1">
    <property type="nucleotide sequence ID" value="NZ_CP102389.1"/>
</dbReference>
<feature type="domain" description="GST N-terminal" evidence="1">
    <location>
        <begin position="12"/>
        <end position="80"/>
    </location>
</feature>
<dbReference type="Pfam" id="PF13417">
    <property type="entry name" value="GST_N_3"/>
    <property type="match status" value="1"/>
</dbReference>
<dbReference type="SUPFAM" id="SSF47616">
    <property type="entry name" value="GST C-terminal domain-like"/>
    <property type="match status" value="1"/>
</dbReference>
<keyword evidence="3" id="KW-1185">Reference proteome</keyword>
<proteinExistence type="predicted"/>
<reference evidence="2" key="1">
    <citation type="submission" date="2022-01" db="EMBL/GenBank/DDBJ databases">
        <authorList>
            <person name="Karlyshev A.V."/>
            <person name="Jaspars M."/>
        </authorList>
    </citation>
    <scope>NUCLEOTIDE SEQUENCE</scope>
    <source>
        <strain evidence="2">AGSA3-2</strain>
    </source>
</reference>
<dbReference type="InterPro" id="IPR004045">
    <property type="entry name" value="Glutathione_S-Trfase_N"/>
</dbReference>
<dbReference type="InterPro" id="IPR036249">
    <property type="entry name" value="Thioredoxin-like_sf"/>
</dbReference>
<dbReference type="PANTHER" id="PTHR12289:SF67">
    <property type="match status" value="1"/>
</dbReference>
<sequence>MTQEHYRIIGGLGSPYSMKMRAIFRYRRIPHLWVQQNMETRKEVAHVRPPVIPIIQYPDGTYHNDSTPMIYDLEARHTGRSIVPEEEGQAFLAYLIEDMADEWLTKMMFHYRWFLERDQKQMSLWLAFDTLPGEGLETIEGFAKTFRDRQVGRMALVGCTAHNQQLIEQTCTRLFELLEAHVTGKERYLFGARPSLADFSIMGQFSQLAVDPTPCDKMRAEAPFLFRWLMELDDLSGLEEGAWRDPAAPLSPALEGFLQMAGEVYLPFLEANKKAYEAGEETFRFEALGLPYEQGTFRYQVKCLSELRHRFQSLSGEAKARLEPALEKAGLLTSLSAPA</sequence>
<dbReference type="InterPro" id="IPR036282">
    <property type="entry name" value="Glutathione-S-Trfase_C_sf"/>
</dbReference>
<comment type="caution">
    <text evidence="2">The sequence shown here is derived from an EMBL/GenBank/DDBJ whole genome shotgun (WGS) entry which is preliminary data.</text>
</comment>
<dbReference type="PANTHER" id="PTHR12289">
    <property type="entry name" value="METAXIN RELATED"/>
    <property type="match status" value="1"/>
</dbReference>
<evidence type="ECO:0000313" key="3">
    <source>
        <dbReference type="Proteomes" id="UP001107961"/>
    </source>
</evidence>
<accession>A0A9Q3W5X4</accession>
<dbReference type="SUPFAM" id="SSF52833">
    <property type="entry name" value="Thioredoxin-like"/>
    <property type="match status" value="1"/>
</dbReference>
<dbReference type="AlphaFoldDB" id="A0A9Q3W5X4"/>
<gene>
    <name evidence="2" type="ORF">LZG35_13220</name>
</gene>
<name>A0A9Q3W5X4_9GAMM</name>
<dbReference type="EMBL" id="JAJVKT010000015">
    <property type="protein sequence ID" value="MCE7509604.1"/>
    <property type="molecule type" value="Genomic_DNA"/>
</dbReference>
<protein>
    <submittedName>
        <fullName evidence="2">Glutathione S-transferase C-terminal domain-containing protein</fullName>
    </submittedName>
</protein>
<evidence type="ECO:0000259" key="1">
    <source>
        <dbReference type="Pfam" id="PF13417"/>
    </source>
</evidence>
<evidence type="ECO:0000313" key="2">
    <source>
        <dbReference type="EMBL" id="MCE7509604.1"/>
    </source>
</evidence>
<dbReference type="Gene3D" id="3.40.30.10">
    <property type="entry name" value="Glutaredoxin"/>
    <property type="match status" value="1"/>
</dbReference>
<dbReference type="Proteomes" id="UP001107961">
    <property type="component" value="Unassembled WGS sequence"/>
</dbReference>
<dbReference type="GO" id="GO:0005737">
    <property type="term" value="C:cytoplasm"/>
    <property type="evidence" value="ECO:0007669"/>
    <property type="project" value="TreeGrafter"/>
</dbReference>
<dbReference type="InterPro" id="IPR050931">
    <property type="entry name" value="Mito_Protein_Transport_Metaxin"/>
</dbReference>
<dbReference type="Gene3D" id="1.20.1050.10">
    <property type="match status" value="1"/>
</dbReference>
<organism evidence="2 3">
    <name type="scientific">Alloalcanivorax xenomutans</name>
    <dbReference type="NCBI Taxonomy" id="1094342"/>
    <lineage>
        <taxon>Bacteria</taxon>
        <taxon>Pseudomonadati</taxon>
        <taxon>Pseudomonadota</taxon>
        <taxon>Gammaproteobacteria</taxon>
        <taxon>Oceanospirillales</taxon>
        <taxon>Alcanivoracaceae</taxon>
        <taxon>Alloalcanivorax</taxon>
    </lineage>
</organism>